<organism evidence="2 3">
    <name type="scientific">Spodoptera exigua</name>
    <name type="common">Beet armyworm</name>
    <name type="synonym">Noctua fulgens</name>
    <dbReference type="NCBI Taxonomy" id="7107"/>
    <lineage>
        <taxon>Eukaryota</taxon>
        <taxon>Metazoa</taxon>
        <taxon>Ecdysozoa</taxon>
        <taxon>Arthropoda</taxon>
        <taxon>Hexapoda</taxon>
        <taxon>Insecta</taxon>
        <taxon>Pterygota</taxon>
        <taxon>Neoptera</taxon>
        <taxon>Endopterygota</taxon>
        <taxon>Lepidoptera</taxon>
        <taxon>Glossata</taxon>
        <taxon>Ditrysia</taxon>
        <taxon>Noctuoidea</taxon>
        <taxon>Noctuidae</taxon>
        <taxon>Amphipyrinae</taxon>
        <taxon>Spodoptera</taxon>
    </lineage>
</organism>
<feature type="compositionally biased region" description="Basic and acidic residues" evidence="1">
    <location>
        <begin position="83"/>
        <end position="94"/>
    </location>
</feature>
<dbReference type="EMBL" id="JACKWZ010000019">
    <property type="protein sequence ID" value="KAF9422137.1"/>
    <property type="molecule type" value="Genomic_DNA"/>
</dbReference>
<accession>A0A835GR62</accession>
<dbReference type="Proteomes" id="UP000648187">
    <property type="component" value="Unassembled WGS sequence"/>
</dbReference>
<evidence type="ECO:0000313" key="3">
    <source>
        <dbReference type="Proteomes" id="UP000648187"/>
    </source>
</evidence>
<name>A0A835GR62_SPOEX</name>
<evidence type="ECO:0000256" key="1">
    <source>
        <dbReference type="SAM" id="MobiDB-lite"/>
    </source>
</evidence>
<reference evidence="2" key="1">
    <citation type="submission" date="2020-08" db="EMBL/GenBank/DDBJ databases">
        <title>Spodoptera exigua strain:BAW_Kor-Di-RS1 Genome sequencing and assembly.</title>
        <authorList>
            <person name="Kim J."/>
            <person name="Nam H.Y."/>
            <person name="Kwon M."/>
            <person name="Choi J.H."/>
            <person name="Cho S.R."/>
            <person name="Kim G.-H."/>
        </authorList>
    </citation>
    <scope>NUCLEOTIDE SEQUENCE</scope>
    <source>
        <strain evidence="2">BAW_Kor-Di-RS1</strain>
        <tissue evidence="2">Whole-body</tissue>
    </source>
</reference>
<comment type="caution">
    <text evidence="2">The sequence shown here is derived from an EMBL/GenBank/DDBJ whole genome shotgun (WGS) entry which is preliminary data.</text>
</comment>
<dbReference type="AlphaFoldDB" id="A0A835GR62"/>
<feature type="compositionally biased region" description="Basic residues" evidence="1">
    <location>
        <begin position="185"/>
        <end position="194"/>
    </location>
</feature>
<gene>
    <name evidence="2" type="ORF">HW555_002158</name>
</gene>
<keyword evidence="3" id="KW-1185">Reference proteome</keyword>
<evidence type="ECO:0000313" key="2">
    <source>
        <dbReference type="EMBL" id="KAF9422137.1"/>
    </source>
</evidence>
<feature type="region of interest" description="Disordered" evidence="1">
    <location>
        <begin position="169"/>
        <end position="197"/>
    </location>
</feature>
<feature type="region of interest" description="Disordered" evidence="1">
    <location>
        <begin position="77"/>
        <end position="109"/>
    </location>
</feature>
<sequence length="274" mass="30584">MEKTLKRQIVDAAEAVKKKIRKMKDIEIDNNQTLESMFKPVTEPLNLIANASMQPPRLYGTGNEEADVSFIDSASQKGNLSKVDGDYESDKDSDCSFQSLDENKQGDTSSWSITSEALAGVPYGVRVVDGNLMLGSARITIGDEYIIVSSIMCDSPDIRFSQYAQGFPTPSLSWHTPEPQPRASKTPKVRRQKRNQTPTYQSFVLNNEKKKGVRLIQVQVLNINEQPEPATPDGEVVVMSAQYVVTEPVDYVMDETQALINKISKKLCEDHSYN</sequence>
<proteinExistence type="predicted"/>
<feature type="compositionally biased region" description="Polar residues" evidence="1">
    <location>
        <begin position="95"/>
        <end position="109"/>
    </location>
</feature>
<protein>
    <submittedName>
        <fullName evidence="2">Uncharacterized protein</fullName>
    </submittedName>
</protein>